<keyword evidence="2" id="KW-1185">Reference proteome</keyword>
<dbReference type="WBParaSite" id="Csp11.Scaffold550.g3600.t1">
    <property type="protein sequence ID" value="Csp11.Scaffold550.g3600.t1"/>
    <property type="gene ID" value="Csp11.Scaffold550.g3600"/>
</dbReference>
<accession>A0A1I7T8Z6</accession>
<name>A0A1I7T8Z6_9PELO</name>
<dbReference type="InterPro" id="IPR019425">
    <property type="entry name" value="7TM_GPCR_serpentine_rcpt_Srt"/>
</dbReference>
<keyword evidence="1" id="KW-0472">Membrane</keyword>
<dbReference type="Pfam" id="PF10321">
    <property type="entry name" value="7TM_GPCR_Srt"/>
    <property type="match status" value="1"/>
</dbReference>
<feature type="transmembrane region" description="Helical" evidence="1">
    <location>
        <begin position="185"/>
        <end position="206"/>
    </location>
</feature>
<organism evidence="2 3">
    <name type="scientific">Caenorhabditis tropicalis</name>
    <dbReference type="NCBI Taxonomy" id="1561998"/>
    <lineage>
        <taxon>Eukaryota</taxon>
        <taxon>Metazoa</taxon>
        <taxon>Ecdysozoa</taxon>
        <taxon>Nematoda</taxon>
        <taxon>Chromadorea</taxon>
        <taxon>Rhabditida</taxon>
        <taxon>Rhabditina</taxon>
        <taxon>Rhabditomorpha</taxon>
        <taxon>Rhabditoidea</taxon>
        <taxon>Rhabditidae</taxon>
        <taxon>Peloderinae</taxon>
        <taxon>Caenorhabditis</taxon>
    </lineage>
</organism>
<proteinExistence type="predicted"/>
<feature type="transmembrane region" description="Helical" evidence="1">
    <location>
        <begin position="93"/>
        <end position="115"/>
    </location>
</feature>
<protein>
    <submittedName>
        <fullName evidence="3">Serpentine Receptor, class T</fullName>
    </submittedName>
</protein>
<dbReference type="Gene3D" id="1.20.1070.10">
    <property type="entry name" value="Rhodopsin 7-helix transmembrane proteins"/>
    <property type="match status" value="1"/>
</dbReference>
<feature type="transmembrane region" description="Helical" evidence="1">
    <location>
        <begin position="48"/>
        <end position="72"/>
    </location>
</feature>
<keyword evidence="1" id="KW-1133">Transmembrane helix</keyword>
<dbReference type="eggNOG" id="KOG3575">
    <property type="taxonomic scope" value="Eukaryota"/>
</dbReference>
<dbReference type="AlphaFoldDB" id="A0A1I7T8Z6"/>
<dbReference type="SUPFAM" id="SSF81321">
    <property type="entry name" value="Family A G protein-coupled receptor-like"/>
    <property type="match status" value="1"/>
</dbReference>
<reference evidence="3" key="1">
    <citation type="submission" date="2016-11" db="UniProtKB">
        <authorList>
            <consortium name="WormBaseParasite"/>
        </authorList>
    </citation>
    <scope>IDENTIFICATION</scope>
</reference>
<feature type="transmembrane region" description="Helical" evidence="1">
    <location>
        <begin position="12"/>
        <end position="42"/>
    </location>
</feature>
<dbReference type="PANTHER" id="PTHR23021">
    <property type="entry name" value="SERPENTINE RECEPTOR, CLASS T"/>
    <property type="match status" value="1"/>
</dbReference>
<feature type="transmembrane region" description="Helical" evidence="1">
    <location>
        <begin position="212"/>
        <end position="235"/>
    </location>
</feature>
<evidence type="ECO:0000256" key="1">
    <source>
        <dbReference type="SAM" id="Phobius"/>
    </source>
</evidence>
<keyword evidence="1" id="KW-0812">Transmembrane</keyword>
<feature type="transmembrane region" description="Helical" evidence="1">
    <location>
        <begin position="146"/>
        <end position="165"/>
    </location>
</feature>
<evidence type="ECO:0000313" key="2">
    <source>
        <dbReference type="Proteomes" id="UP000095282"/>
    </source>
</evidence>
<dbReference type="PANTHER" id="PTHR23021:SF14">
    <property type="entry name" value="SERPENTINE RECEPTOR, CLASS T"/>
    <property type="match status" value="1"/>
</dbReference>
<dbReference type="STRING" id="1561998.A0A1I7T8Z6"/>
<sequence length="280" mass="31974">MIKSKSRNPAFRIMIILSVFDMINLFVNSVSTGIFNILGASFCQYPCLIFVIGCIGDGTWMAGCSACILMAMDRCVEINSKFPLAFVFHKKQFRVVLFVVGFYWFYAVFFCKPLLFSAEYSSWFFDPKTGKDPHLYHNVAHTINNLVVSAATTCLYVYMCIFLVYKKGQTSNSMWMNRNKNQVILQATIVCSFHAAAAYIYVYMQFFYSPNLLILLGQLTWQWSNGCFCVVYLTINRSIRNSVARMIVNLITRRNLINSEVSKEIVRISTNSVVLAQSIA</sequence>
<evidence type="ECO:0000313" key="3">
    <source>
        <dbReference type="WBParaSite" id="Csp11.Scaffold550.g3600.t1"/>
    </source>
</evidence>
<dbReference type="Proteomes" id="UP000095282">
    <property type="component" value="Unplaced"/>
</dbReference>